<evidence type="ECO:0000313" key="3">
    <source>
        <dbReference type="Proteomes" id="UP000502415"/>
    </source>
</evidence>
<reference evidence="2 3" key="1">
    <citation type="submission" date="2020-04" db="EMBL/GenBank/DDBJ databases">
        <title>Genome sequencing of novel species.</title>
        <authorList>
            <person name="Heo J."/>
            <person name="Kim S.-J."/>
            <person name="Kim J.-S."/>
            <person name="Hong S.-B."/>
            <person name="Kwon S.-W."/>
        </authorList>
    </citation>
    <scope>NUCLEOTIDE SEQUENCE [LARGE SCALE GENOMIC DNA]</scope>
    <source>
        <strain evidence="2 3">GN2-R2</strain>
    </source>
</reference>
<proteinExistence type="predicted"/>
<feature type="compositionally biased region" description="Polar residues" evidence="1">
    <location>
        <begin position="234"/>
        <end position="247"/>
    </location>
</feature>
<dbReference type="EMBL" id="CP051685">
    <property type="protein sequence ID" value="QJD99794.1"/>
    <property type="molecule type" value="Genomic_DNA"/>
</dbReference>
<feature type="compositionally biased region" description="Polar residues" evidence="1">
    <location>
        <begin position="197"/>
        <end position="210"/>
    </location>
</feature>
<accession>A0A7Z2VVQ8</accession>
<dbReference type="KEGG" id="mfy:HH212_06955"/>
<evidence type="ECO:0000313" key="2">
    <source>
        <dbReference type="EMBL" id="QJD99794.1"/>
    </source>
</evidence>
<evidence type="ECO:0000256" key="1">
    <source>
        <dbReference type="SAM" id="MobiDB-lite"/>
    </source>
</evidence>
<feature type="region of interest" description="Disordered" evidence="1">
    <location>
        <begin position="155"/>
        <end position="247"/>
    </location>
</feature>
<keyword evidence="3" id="KW-1185">Reference proteome</keyword>
<feature type="compositionally biased region" description="Low complexity" evidence="1">
    <location>
        <begin position="212"/>
        <end position="226"/>
    </location>
</feature>
<gene>
    <name evidence="2" type="ORF">HH212_06955</name>
</gene>
<sequence length="247" mass="24610">MNKRLPLLMSLLAMLVLAASLAYWIMQLVQPPQRPIAAVPLAAMPDPPMDAAATLFGGQIAVASATNYQLTGVVSAGRDSVAILVADNAPPKALRLGRELSPGITLKEVHPRYVMLSDNGIVKRVDLAPDAKAAAPMGGAPGAAVPNPGMAMQAPSVTPVTPAGTEASPALGAPVPADAAPANVGGGQPQPPLSPGAVSQQLPGSGQIGPSGQAPAQGGNNQQGAPVQMAPPSRSGNSPVSQVPPTQ</sequence>
<dbReference type="Proteomes" id="UP000502415">
    <property type="component" value="Chromosome"/>
</dbReference>
<evidence type="ECO:0008006" key="4">
    <source>
        <dbReference type="Google" id="ProtNLM"/>
    </source>
</evidence>
<name>A0A7Z2VVQ8_9BURK</name>
<dbReference type="RefSeq" id="WP_169434744.1">
    <property type="nucleotide sequence ID" value="NZ_CP051685.1"/>
</dbReference>
<protein>
    <recommendedName>
        <fullName evidence="4">Type II secretion system protein GspC N-terminal domain-containing protein</fullName>
    </recommendedName>
</protein>
<feature type="compositionally biased region" description="Low complexity" evidence="1">
    <location>
        <begin position="169"/>
        <end position="183"/>
    </location>
</feature>
<organism evidence="2 3">
    <name type="scientific">Massilia forsythiae</name>
    <dbReference type="NCBI Taxonomy" id="2728020"/>
    <lineage>
        <taxon>Bacteria</taxon>
        <taxon>Pseudomonadati</taxon>
        <taxon>Pseudomonadota</taxon>
        <taxon>Betaproteobacteria</taxon>
        <taxon>Burkholderiales</taxon>
        <taxon>Oxalobacteraceae</taxon>
        <taxon>Telluria group</taxon>
        <taxon>Massilia</taxon>
    </lineage>
</organism>
<dbReference type="Gene3D" id="2.30.30.830">
    <property type="match status" value="1"/>
</dbReference>
<dbReference type="AlphaFoldDB" id="A0A7Z2VVQ8"/>